<dbReference type="EMBL" id="CP002189">
    <property type="protein sequence ID" value="ADV33881.1"/>
    <property type="molecule type" value="Genomic_DNA"/>
</dbReference>
<comment type="pathway">
    <text evidence="2">Cofactor biosynthesis; tetrahydrofolate biosynthesis; 7,8-dihydrofolate from 2-amino-4-hydroxy-6-hydroxymethyl-7,8-dihydropteridine diphosphate and 4-aminobenzoate: step 2/2.</text>
</comment>
<evidence type="ECO:0000256" key="12">
    <source>
        <dbReference type="ARBA" id="ARBA00047493"/>
    </source>
</evidence>
<evidence type="ECO:0000256" key="8">
    <source>
        <dbReference type="ARBA" id="ARBA00022741"/>
    </source>
</evidence>
<evidence type="ECO:0000259" key="17">
    <source>
        <dbReference type="Pfam" id="PF02875"/>
    </source>
</evidence>
<dbReference type="GO" id="GO:0046872">
    <property type="term" value="F:metal ion binding"/>
    <property type="evidence" value="ECO:0007669"/>
    <property type="project" value="UniProtKB-KW"/>
</dbReference>
<dbReference type="AlphaFoldDB" id="E8Q757"/>
<evidence type="ECO:0000256" key="9">
    <source>
        <dbReference type="ARBA" id="ARBA00022840"/>
    </source>
</evidence>
<evidence type="ECO:0000259" key="18">
    <source>
        <dbReference type="Pfam" id="PF08245"/>
    </source>
</evidence>
<dbReference type="Gene3D" id="3.40.1190.10">
    <property type="entry name" value="Mur-like, catalytic domain"/>
    <property type="match status" value="1"/>
</dbReference>
<accession>E8Q757</accession>
<evidence type="ECO:0000256" key="11">
    <source>
        <dbReference type="ARBA" id="ARBA00022909"/>
    </source>
</evidence>
<dbReference type="InterPro" id="IPR036565">
    <property type="entry name" value="Mur-like_cat_sf"/>
</dbReference>
<dbReference type="PROSITE" id="PS01012">
    <property type="entry name" value="FOLYLPOLYGLU_SYNT_2"/>
    <property type="match status" value="1"/>
</dbReference>
<dbReference type="GO" id="GO:0046656">
    <property type="term" value="P:folic acid biosynthetic process"/>
    <property type="evidence" value="ECO:0007669"/>
    <property type="project" value="UniProtKB-KW"/>
</dbReference>
<dbReference type="OrthoDB" id="9809356at2"/>
<dbReference type="InterPro" id="IPR001645">
    <property type="entry name" value="Folylpolyglutamate_synth"/>
</dbReference>
<keyword evidence="7" id="KW-0479">Metal-binding</keyword>
<dbReference type="GO" id="GO:0005737">
    <property type="term" value="C:cytoplasm"/>
    <property type="evidence" value="ECO:0007669"/>
    <property type="project" value="TreeGrafter"/>
</dbReference>
<dbReference type="SUPFAM" id="SSF53244">
    <property type="entry name" value="MurD-like peptide ligases, peptide-binding domain"/>
    <property type="match status" value="1"/>
</dbReference>
<evidence type="ECO:0000256" key="2">
    <source>
        <dbReference type="ARBA" id="ARBA00004799"/>
    </source>
</evidence>
<evidence type="ECO:0000256" key="6">
    <source>
        <dbReference type="ARBA" id="ARBA00022598"/>
    </source>
</evidence>
<comment type="pathway">
    <text evidence="3">Cofactor biosynthesis; tetrahydrofolylpolyglutamate biosynthesis.</text>
</comment>
<dbReference type="NCBIfam" id="TIGR01499">
    <property type="entry name" value="folC"/>
    <property type="match status" value="1"/>
</dbReference>
<dbReference type="PANTHER" id="PTHR11136:SF0">
    <property type="entry name" value="DIHYDROFOLATE SYNTHETASE-RELATED"/>
    <property type="match status" value="1"/>
</dbReference>
<keyword evidence="11" id="KW-0289">Folate biosynthesis</keyword>
<feature type="domain" description="Mur ligase C-terminal" evidence="17">
    <location>
        <begin position="294"/>
        <end position="414"/>
    </location>
</feature>
<comment type="catalytic activity">
    <reaction evidence="15">
        <text>7,8-dihydropteroate + L-glutamate + ATP = 7,8-dihydrofolate + ADP + phosphate + H(+)</text>
        <dbReference type="Rhea" id="RHEA:23584"/>
        <dbReference type="ChEBI" id="CHEBI:15378"/>
        <dbReference type="ChEBI" id="CHEBI:17839"/>
        <dbReference type="ChEBI" id="CHEBI:29985"/>
        <dbReference type="ChEBI" id="CHEBI:30616"/>
        <dbReference type="ChEBI" id="CHEBI:43474"/>
        <dbReference type="ChEBI" id="CHEBI:57451"/>
        <dbReference type="ChEBI" id="CHEBI:456216"/>
        <dbReference type="EC" id="6.3.2.12"/>
    </reaction>
</comment>
<evidence type="ECO:0000313" key="20">
    <source>
        <dbReference type="Proteomes" id="UP000007464"/>
    </source>
</evidence>
<proteinExistence type="inferred from homology"/>
<dbReference type="KEGG" id="bva:BVAF_495"/>
<comment type="catalytic activity">
    <reaction evidence="13">
        <text>10-formyltetrahydrofolyl-(gamma-L-Glu)(n) + L-glutamate + ATP = 10-formyltetrahydrofolyl-(gamma-L-Glu)(n+1) + ADP + phosphate + H(+)</text>
        <dbReference type="Rhea" id="RHEA:51904"/>
        <dbReference type="Rhea" id="RHEA-COMP:13088"/>
        <dbReference type="Rhea" id="RHEA-COMP:14300"/>
        <dbReference type="ChEBI" id="CHEBI:15378"/>
        <dbReference type="ChEBI" id="CHEBI:29985"/>
        <dbReference type="ChEBI" id="CHEBI:30616"/>
        <dbReference type="ChEBI" id="CHEBI:43474"/>
        <dbReference type="ChEBI" id="CHEBI:134413"/>
        <dbReference type="ChEBI" id="CHEBI:456216"/>
        <dbReference type="EC" id="6.3.2.17"/>
    </reaction>
</comment>
<dbReference type="RefSeq" id="WP_013516806.1">
    <property type="nucleotide sequence ID" value="NC_014909.2"/>
</dbReference>
<dbReference type="InterPro" id="IPR018109">
    <property type="entry name" value="Folylpolyglutamate_synth_CS"/>
</dbReference>
<dbReference type="GO" id="GO:0005524">
    <property type="term" value="F:ATP binding"/>
    <property type="evidence" value="ECO:0007669"/>
    <property type="project" value="UniProtKB-KW"/>
</dbReference>
<dbReference type="Pfam" id="PF02875">
    <property type="entry name" value="Mur_ligase_C"/>
    <property type="match status" value="1"/>
</dbReference>
<dbReference type="PANTHER" id="PTHR11136">
    <property type="entry name" value="FOLYLPOLYGLUTAMATE SYNTHASE-RELATED"/>
    <property type="match status" value="1"/>
</dbReference>
<comment type="catalytic activity">
    <reaction evidence="14">
        <text>(6R)-5,10-methylenetetrahydrofolyl-(gamma-L-Glu)(n) + L-glutamate + ATP = (6R)-5,10-methylenetetrahydrofolyl-(gamma-L-Glu)(n+1) + ADP + phosphate + H(+)</text>
        <dbReference type="Rhea" id="RHEA:51912"/>
        <dbReference type="Rhea" id="RHEA-COMP:13257"/>
        <dbReference type="Rhea" id="RHEA-COMP:13258"/>
        <dbReference type="ChEBI" id="CHEBI:15378"/>
        <dbReference type="ChEBI" id="CHEBI:29985"/>
        <dbReference type="ChEBI" id="CHEBI:30616"/>
        <dbReference type="ChEBI" id="CHEBI:43474"/>
        <dbReference type="ChEBI" id="CHEBI:136572"/>
        <dbReference type="ChEBI" id="CHEBI:456216"/>
        <dbReference type="EC" id="6.3.2.17"/>
    </reaction>
</comment>
<dbReference type="GO" id="GO:0008841">
    <property type="term" value="F:dihydrofolate synthase activity"/>
    <property type="evidence" value="ECO:0007669"/>
    <property type="project" value="UniProtKB-EC"/>
</dbReference>
<reference evidence="19 20" key="1">
    <citation type="journal article" date="2010" name="BMC Genomics">
        <title>Unprecedented loss of ammonia assimilation capability in a urease-encoding bacterial mutualist.</title>
        <authorList>
            <person name="Williams L.E."/>
            <person name="Wernegreen J.J."/>
        </authorList>
    </citation>
    <scope>NUCLEOTIDE SEQUENCE [LARGE SCALE GENOMIC DNA]</scope>
    <source>
        <strain evidence="19 20">BVAF</strain>
    </source>
</reference>
<comment type="catalytic activity">
    <reaction evidence="12">
        <text>(6S)-5,6,7,8-tetrahydrofolyl-(gamma-L-Glu)(n) + L-glutamate + ATP = (6S)-5,6,7,8-tetrahydrofolyl-(gamma-L-Glu)(n+1) + ADP + phosphate + H(+)</text>
        <dbReference type="Rhea" id="RHEA:10580"/>
        <dbReference type="Rhea" id="RHEA-COMP:14738"/>
        <dbReference type="Rhea" id="RHEA-COMP:14740"/>
        <dbReference type="ChEBI" id="CHEBI:15378"/>
        <dbReference type="ChEBI" id="CHEBI:29985"/>
        <dbReference type="ChEBI" id="CHEBI:30616"/>
        <dbReference type="ChEBI" id="CHEBI:43474"/>
        <dbReference type="ChEBI" id="CHEBI:141005"/>
        <dbReference type="ChEBI" id="CHEBI:456216"/>
        <dbReference type="EC" id="6.3.2.17"/>
    </reaction>
</comment>
<organism evidence="19 20">
    <name type="scientific">Blochmanniella vafra (strain BVAF)</name>
    <dbReference type="NCBI Taxonomy" id="859654"/>
    <lineage>
        <taxon>Bacteria</taxon>
        <taxon>Pseudomonadati</taxon>
        <taxon>Pseudomonadota</taxon>
        <taxon>Gammaproteobacteria</taxon>
        <taxon>Enterobacterales</taxon>
        <taxon>Enterobacteriaceae</taxon>
        <taxon>ant endosymbionts</taxon>
        <taxon>Candidatus Blochmanniella</taxon>
    </lineage>
</organism>
<dbReference type="GO" id="GO:0046654">
    <property type="term" value="P:tetrahydrofolate biosynthetic process"/>
    <property type="evidence" value="ECO:0007669"/>
    <property type="project" value="UniProtKB-UniPathway"/>
</dbReference>
<keyword evidence="8 16" id="KW-0547">Nucleotide-binding</keyword>
<evidence type="ECO:0000256" key="10">
    <source>
        <dbReference type="ARBA" id="ARBA00022842"/>
    </source>
</evidence>
<comment type="function">
    <text evidence="1 16">Functions in two distinct reactions of the de novo folate biosynthetic pathway. Catalyzes the addition of a glutamate residue to dihydropteroate (7,8-dihydropteroate or H2Pte) to form dihydrofolate (7,8-dihydrofolate monoglutamate or H2Pte-Glu). Also catalyzes successive additions of L-glutamate to tetrahydrofolate or 10-formyltetrahydrofolate or 5,10-methylenetetrahydrofolate, leading to folylpolyglutamate derivatives.</text>
</comment>
<keyword evidence="10" id="KW-0460">Magnesium</keyword>
<evidence type="ECO:0000256" key="3">
    <source>
        <dbReference type="ARBA" id="ARBA00005150"/>
    </source>
</evidence>
<keyword evidence="20" id="KW-1185">Reference proteome</keyword>
<dbReference type="GO" id="GO:0004326">
    <property type="term" value="F:tetrahydrofolylpolyglutamate synthase activity"/>
    <property type="evidence" value="ECO:0007669"/>
    <property type="project" value="UniProtKB-EC"/>
</dbReference>
<evidence type="ECO:0000256" key="7">
    <source>
        <dbReference type="ARBA" id="ARBA00022723"/>
    </source>
</evidence>
<evidence type="ECO:0000256" key="4">
    <source>
        <dbReference type="ARBA" id="ARBA00008276"/>
    </source>
</evidence>
<protein>
    <recommendedName>
        <fullName evidence="5 16">Dihydrofolate synthase/folylpolyglutamate synthase</fullName>
    </recommendedName>
</protein>
<evidence type="ECO:0000256" key="1">
    <source>
        <dbReference type="ARBA" id="ARBA00002714"/>
    </source>
</evidence>
<dbReference type="UniPathway" id="UPA00077">
    <property type="reaction ID" value="UER00157"/>
</dbReference>
<dbReference type="Proteomes" id="UP000007464">
    <property type="component" value="Chromosome"/>
</dbReference>
<gene>
    <name evidence="19" type="primary">folC</name>
    <name evidence="19" type="ordered locus">BVAF_495</name>
</gene>
<dbReference type="InterPro" id="IPR036615">
    <property type="entry name" value="Mur_ligase_C_dom_sf"/>
</dbReference>
<dbReference type="HOGENOM" id="CLU_015869_1_0_6"/>
<dbReference type="NCBIfam" id="NF008101">
    <property type="entry name" value="PRK10846.1"/>
    <property type="match status" value="1"/>
</dbReference>
<evidence type="ECO:0000256" key="14">
    <source>
        <dbReference type="ARBA" id="ARBA00049035"/>
    </source>
</evidence>
<keyword evidence="9 16" id="KW-0067">ATP-binding</keyword>
<dbReference type="PIRSF" id="PIRSF001563">
    <property type="entry name" value="Folylpolyglu_synth"/>
    <property type="match status" value="1"/>
</dbReference>
<name>E8Q757_BLOVB</name>
<evidence type="ECO:0000256" key="15">
    <source>
        <dbReference type="ARBA" id="ARBA00049161"/>
    </source>
</evidence>
<dbReference type="STRING" id="859654.BVAF_495"/>
<dbReference type="InterPro" id="IPR013221">
    <property type="entry name" value="Mur_ligase_cen"/>
</dbReference>
<dbReference type="Gene3D" id="3.90.190.20">
    <property type="entry name" value="Mur ligase, C-terminal domain"/>
    <property type="match status" value="1"/>
</dbReference>
<feature type="domain" description="Mur ligase central" evidence="18">
    <location>
        <begin position="55"/>
        <end position="216"/>
    </location>
</feature>
<evidence type="ECO:0000313" key="19">
    <source>
        <dbReference type="EMBL" id="ADV33881.1"/>
    </source>
</evidence>
<comment type="similarity">
    <text evidence="4 16">Belongs to the folylpolyglutamate synthase family.</text>
</comment>
<evidence type="ECO:0000256" key="16">
    <source>
        <dbReference type="PIRNR" id="PIRNR001563"/>
    </source>
</evidence>
<evidence type="ECO:0000256" key="5">
    <source>
        <dbReference type="ARBA" id="ARBA00019357"/>
    </source>
</evidence>
<sequence>MYTCFKSIKKKCSLIDWLDYIQNLNPVLVDLNLDRIKKVATVLKLIPFQIYSILVGGTNGKGTTCYLLEQILLFNNFKVGLYTSPHLLSYSERIRVCGKQLPDDIHIKSMSVVENARSGVLLTYFEFITLSALNIFKQFKLDLVILEVGLGGRLDATNIIDPDISVITNIAIDHVDFLGDTRYKIAIEKSGIFRVNRPAIVGEIDRPLVIDEIAKNCSSILFARGRDWDFYCCKDNTWIWRCYSESHGLLINFPMPLSIPLENAAVVLSILHWLPFKVSRKSIEYGLQNAVLLGRFQVVNYNPFIVLDVGHNPHAAAHVKNKLHPIVLKRKGIVRIVIGMLSRKDVKSTVLCLNNLIDVWYCADLNTPCSANMKYVFDCFSGFDVKYFEDIISAWYKAVDDSDIDDCILVFGSFYAVHPILKLILKIM</sequence>
<evidence type="ECO:0000256" key="13">
    <source>
        <dbReference type="ARBA" id="ARBA00047808"/>
    </source>
</evidence>
<dbReference type="SUPFAM" id="SSF53623">
    <property type="entry name" value="MurD-like peptide ligases, catalytic domain"/>
    <property type="match status" value="1"/>
</dbReference>
<keyword evidence="6 16" id="KW-0436">Ligase</keyword>
<dbReference type="Pfam" id="PF08245">
    <property type="entry name" value="Mur_ligase_M"/>
    <property type="match status" value="1"/>
</dbReference>
<dbReference type="InterPro" id="IPR004101">
    <property type="entry name" value="Mur_ligase_C"/>
</dbReference>